<dbReference type="AlphaFoldDB" id="A0A8S0YUM4"/>
<dbReference type="PANTHER" id="PTHR12862:SF0">
    <property type="entry name" value="N-ACETYL-D-GLUCOSAMINE KINASE"/>
    <property type="match status" value="1"/>
</dbReference>
<dbReference type="PANTHER" id="PTHR12862">
    <property type="entry name" value="BADF TYPE ATPASE DOMAIN-CONTAINING PROTEIN"/>
    <property type="match status" value="1"/>
</dbReference>
<dbReference type="OrthoDB" id="311172at2759"/>
<evidence type="ECO:0000259" key="5">
    <source>
        <dbReference type="Pfam" id="PF01869"/>
    </source>
</evidence>
<dbReference type="Gene3D" id="3.30.420.40">
    <property type="match status" value="1"/>
</dbReference>
<evidence type="ECO:0000256" key="1">
    <source>
        <dbReference type="ARBA" id="ARBA00006198"/>
    </source>
</evidence>
<dbReference type="CDD" id="cd24078">
    <property type="entry name" value="ASKHA_NBD_NAGK_meta"/>
    <property type="match status" value="1"/>
</dbReference>
<evidence type="ECO:0000256" key="3">
    <source>
        <dbReference type="ARBA" id="ARBA00014974"/>
    </source>
</evidence>
<comment type="similarity">
    <text evidence="1">Belongs to the eukaryotic-type N-acetylglucosamine kinase family.</text>
</comment>
<dbReference type="GO" id="GO:0045127">
    <property type="term" value="F:N-acetylglucosamine kinase activity"/>
    <property type="evidence" value="ECO:0007669"/>
    <property type="project" value="UniProtKB-EC"/>
</dbReference>
<dbReference type="InterPro" id="IPR039758">
    <property type="entry name" value="NAGK-like"/>
</dbReference>
<gene>
    <name evidence="6" type="ORF">APLA_LOCUS1464</name>
</gene>
<dbReference type="SUPFAM" id="SSF53067">
    <property type="entry name" value="Actin-like ATPase domain"/>
    <property type="match status" value="2"/>
</dbReference>
<dbReference type="InterPro" id="IPR002731">
    <property type="entry name" value="ATPase_BadF"/>
</dbReference>
<proteinExistence type="inferred from homology"/>
<evidence type="ECO:0000256" key="4">
    <source>
        <dbReference type="ARBA" id="ARBA00031123"/>
    </source>
</evidence>
<name>A0A8S0YUM4_ARCPL</name>
<dbReference type="EMBL" id="CADEBC010000123">
    <property type="protein sequence ID" value="CAB3223061.1"/>
    <property type="molecule type" value="Genomic_DNA"/>
</dbReference>
<dbReference type="Proteomes" id="UP000494106">
    <property type="component" value="Unassembled WGS sequence"/>
</dbReference>
<dbReference type="Pfam" id="PF01869">
    <property type="entry name" value="BcrAD_BadFG"/>
    <property type="match status" value="1"/>
</dbReference>
<reference evidence="6 7" key="1">
    <citation type="submission" date="2020-04" db="EMBL/GenBank/DDBJ databases">
        <authorList>
            <person name="Wallbank WR R."/>
            <person name="Pardo Diaz C."/>
            <person name="Kozak K."/>
            <person name="Martin S."/>
            <person name="Jiggins C."/>
            <person name="Moest M."/>
            <person name="Warren A I."/>
            <person name="Byers J.R.P. K."/>
            <person name="Montejo-Kovacevich G."/>
            <person name="Yen C E."/>
        </authorList>
    </citation>
    <scope>NUCLEOTIDE SEQUENCE [LARGE SCALE GENOMIC DNA]</scope>
</reference>
<comment type="caution">
    <text evidence="6">The sequence shown here is derived from an EMBL/GenBank/DDBJ whole genome shotgun (WGS) entry which is preliminary data.</text>
</comment>
<keyword evidence="7" id="KW-1185">Reference proteome</keyword>
<evidence type="ECO:0000313" key="6">
    <source>
        <dbReference type="EMBL" id="CAB3223061.1"/>
    </source>
</evidence>
<dbReference type="EC" id="2.7.1.59" evidence="2"/>
<dbReference type="InterPro" id="IPR043129">
    <property type="entry name" value="ATPase_NBD"/>
</dbReference>
<feature type="domain" description="ATPase BadF/BadG/BcrA/BcrD type" evidence="5">
    <location>
        <begin position="5"/>
        <end position="305"/>
    </location>
</feature>
<accession>A0A8S0YUM4</accession>
<evidence type="ECO:0000256" key="2">
    <source>
        <dbReference type="ARBA" id="ARBA00012122"/>
    </source>
</evidence>
<evidence type="ECO:0000313" key="7">
    <source>
        <dbReference type="Proteomes" id="UP000494106"/>
    </source>
</evidence>
<organism evidence="6 7">
    <name type="scientific">Arctia plantaginis</name>
    <name type="common">Wood tiger moth</name>
    <name type="synonym">Phalaena plantaginis</name>
    <dbReference type="NCBI Taxonomy" id="874455"/>
    <lineage>
        <taxon>Eukaryota</taxon>
        <taxon>Metazoa</taxon>
        <taxon>Ecdysozoa</taxon>
        <taxon>Arthropoda</taxon>
        <taxon>Hexapoda</taxon>
        <taxon>Insecta</taxon>
        <taxon>Pterygota</taxon>
        <taxon>Neoptera</taxon>
        <taxon>Endopterygota</taxon>
        <taxon>Lepidoptera</taxon>
        <taxon>Glossata</taxon>
        <taxon>Ditrysia</taxon>
        <taxon>Noctuoidea</taxon>
        <taxon>Erebidae</taxon>
        <taxon>Arctiinae</taxon>
        <taxon>Arctia</taxon>
    </lineage>
</organism>
<protein>
    <recommendedName>
        <fullName evidence="3">N-acetyl-D-glucosamine kinase</fullName>
        <ecNumber evidence="2">2.7.1.59</ecNumber>
    </recommendedName>
    <alternativeName>
        <fullName evidence="4">GlcNAc kinase</fullName>
    </alternativeName>
</protein>
<sequence length="363" mass="38895">MFFGGVEGGATHSNLVICDETGRVVGKAKGLGTNHWVLGIDECANRIIGMLHEAKDDACIPRDQPLDSLGLTLSGCEQESSNAELATRVKEKDANSARAIYVASDTAGSLFTGAPNGGMVLIAGTGSNALIRTPDGQQYGCGGWGYILGDEGGAYWIAHKAVKTVFDDVDGLEPSPYGTDRVWEVIREHFDADTRADLLPHTYKHFDKSMFASVTSKLALLAYQGDALSLNLFKCAGVKLAAHMAALAVRSSAKRVRVVCVGSVWNSWDILKPGVLKELARKQVKTEFELVKLRVSSALGAAWLAAKYVNYELPRDDSAFCSVFYTYHPEEVANGNGVANGKGVANGNGVSNVRFIHPLLSKL</sequence>